<keyword evidence="6" id="KW-0282">Flagellum</keyword>
<dbReference type="Proteomes" id="UP000837857">
    <property type="component" value="Chromosome 18"/>
</dbReference>
<gene>
    <name evidence="12" type="ORF">IPOD504_LOCUS6355</name>
</gene>
<reference evidence="12" key="1">
    <citation type="submission" date="2022-03" db="EMBL/GenBank/DDBJ databases">
        <authorList>
            <person name="Martin H S."/>
        </authorList>
    </citation>
    <scope>NUCLEOTIDE SEQUENCE</scope>
</reference>
<accession>A0ABN8I4N9</accession>
<feature type="non-terminal residue" evidence="12">
    <location>
        <position position="427"/>
    </location>
</feature>
<dbReference type="InterPro" id="IPR042815">
    <property type="entry name" value="DRC10"/>
</dbReference>
<evidence type="ECO:0000313" key="12">
    <source>
        <dbReference type="EMBL" id="CAH2048761.1"/>
    </source>
</evidence>
<keyword evidence="5" id="KW-0963">Cytoplasm</keyword>
<feature type="compositionally biased region" description="Polar residues" evidence="11">
    <location>
        <begin position="1"/>
        <end position="10"/>
    </location>
</feature>
<evidence type="ECO:0000256" key="10">
    <source>
        <dbReference type="SAM" id="Coils"/>
    </source>
</evidence>
<name>A0ABN8I4N9_9NEOP</name>
<keyword evidence="9" id="KW-0966">Cell projection</keyword>
<organism evidence="12 13">
    <name type="scientific">Iphiclides podalirius</name>
    <name type="common">scarce swallowtail</name>
    <dbReference type="NCBI Taxonomy" id="110791"/>
    <lineage>
        <taxon>Eukaryota</taxon>
        <taxon>Metazoa</taxon>
        <taxon>Ecdysozoa</taxon>
        <taxon>Arthropoda</taxon>
        <taxon>Hexapoda</taxon>
        <taxon>Insecta</taxon>
        <taxon>Pterygota</taxon>
        <taxon>Neoptera</taxon>
        <taxon>Endopterygota</taxon>
        <taxon>Lepidoptera</taxon>
        <taxon>Glossata</taxon>
        <taxon>Ditrysia</taxon>
        <taxon>Papilionoidea</taxon>
        <taxon>Papilionidae</taxon>
        <taxon>Papilioninae</taxon>
        <taxon>Iphiclides</taxon>
    </lineage>
</organism>
<feature type="compositionally biased region" description="Basic and acidic residues" evidence="11">
    <location>
        <begin position="31"/>
        <end position="40"/>
    </location>
</feature>
<evidence type="ECO:0000256" key="4">
    <source>
        <dbReference type="ARBA" id="ARBA00021752"/>
    </source>
</evidence>
<sequence length="427" mass="49489">MDSQSLGTLQSPSTFSESSKTGSSRSAASSGKEKEQDFTKDNVTSPIDLECHIQAERITKILDEAIYKTRLAVCLPNLVKEYRTLSSILSSQHMDDLVLIFEQYDSPLFSTSILNLAAMDDLKNGDISLKNRLNPELGLLLYIMSSYPALKPVVNNMVDEDKLTPSLKYLLAFENFRDLMVKQMETTAAEELAMKLKTRKLEASNEKLIEKINEYTKTLKEETDNFEENMRIKADIIASLEKELAVQNQETSVRIQKKILDSERQMVLATRAHIVKSEMLKEEEVESRENYEQLLKAHLVDEKNQRARRLKVETQLLSWLQKYDGEMADKQVELDEYTDKYEDEVKKCEELEAKLAEQDKEYIPLMEEREAEYQQEMAEKMNKFLIEHAARVIQHAWREVLANRVEKKRLKKLLKKMQAAEDKKAKK</sequence>
<evidence type="ECO:0000256" key="6">
    <source>
        <dbReference type="ARBA" id="ARBA00022846"/>
    </source>
</evidence>
<evidence type="ECO:0000256" key="1">
    <source>
        <dbReference type="ARBA" id="ARBA00003029"/>
    </source>
</evidence>
<feature type="compositionally biased region" description="Low complexity" evidence="11">
    <location>
        <begin position="11"/>
        <end position="30"/>
    </location>
</feature>
<keyword evidence="7" id="KW-0969">Cilium</keyword>
<evidence type="ECO:0000256" key="3">
    <source>
        <dbReference type="ARBA" id="ARBA00009071"/>
    </source>
</evidence>
<evidence type="ECO:0000256" key="11">
    <source>
        <dbReference type="SAM" id="MobiDB-lite"/>
    </source>
</evidence>
<keyword evidence="8" id="KW-0206">Cytoskeleton</keyword>
<dbReference type="PANTHER" id="PTHR31598:SF1">
    <property type="entry name" value="DYNEIN REGULATORY COMPLEX PROTEIN 10"/>
    <property type="match status" value="1"/>
</dbReference>
<proteinExistence type="inferred from homology"/>
<keyword evidence="13" id="KW-1185">Reference proteome</keyword>
<protein>
    <recommendedName>
        <fullName evidence="4">Dynein regulatory complex protein 10</fullName>
    </recommendedName>
</protein>
<feature type="coiled-coil region" evidence="10">
    <location>
        <begin position="320"/>
        <end position="368"/>
    </location>
</feature>
<evidence type="ECO:0000256" key="7">
    <source>
        <dbReference type="ARBA" id="ARBA00023069"/>
    </source>
</evidence>
<comment type="subcellular location">
    <subcellularLocation>
        <location evidence="2">Cytoplasm</location>
        <location evidence="2">Cytoskeleton</location>
        <location evidence="2">Flagellum axoneme</location>
    </subcellularLocation>
</comment>
<keyword evidence="10" id="KW-0175">Coiled coil</keyword>
<feature type="coiled-coil region" evidence="10">
    <location>
        <begin position="198"/>
        <end position="225"/>
    </location>
</feature>
<evidence type="ECO:0000256" key="2">
    <source>
        <dbReference type="ARBA" id="ARBA00004611"/>
    </source>
</evidence>
<dbReference type="EMBL" id="OW152830">
    <property type="protein sequence ID" value="CAH2048761.1"/>
    <property type="molecule type" value="Genomic_DNA"/>
</dbReference>
<evidence type="ECO:0000256" key="8">
    <source>
        <dbReference type="ARBA" id="ARBA00023212"/>
    </source>
</evidence>
<comment type="function">
    <text evidence="1">Component of the nexin-dynein regulatory complex (N-DRC), a key regulator of ciliary/flagellar motility which maintains the alignment and integrity of the distal axoneme and regulates microtubule sliding in motile axonemes.</text>
</comment>
<feature type="region of interest" description="Disordered" evidence="11">
    <location>
        <begin position="1"/>
        <end position="41"/>
    </location>
</feature>
<evidence type="ECO:0000256" key="5">
    <source>
        <dbReference type="ARBA" id="ARBA00022490"/>
    </source>
</evidence>
<dbReference type="PANTHER" id="PTHR31598">
    <property type="entry name" value="IQ DOMAIN-CONTAINING PROTEIN D"/>
    <property type="match status" value="1"/>
</dbReference>
<comment type="similarity">
    <text evidence="3">Belongs to the DRC10 family.</text>
</comment>
<evidence type="ECO:0000313" key="13">
    <source>
        <dbReference type="Proteomes" id="UP000837857"/>
    </source>
</evidence>
<evidence type="ECO:0000256" key="9">
    <source>
        <dbReference type="ARBA" id="ARBA00023273"/>
    </source>
</evidence>